<dbReference type="GO" id="GO:0085020">
    <property type="term" value="P:protein K6-linked ubiquitination"/>
    <property type="evidence" value="ECO:0007669"/>
    <property type="project" value="TreeGrafter"/>
</dbReference>
<feature type="repeat" description="ANK" evidence="3">
    <location>
        <begin position="135"/>
        <end position="167"/>
    </location>
</feature>
<keyword evidence="4" id="KW-0732">Signal</keyword>
<keyword evidence="2 3" id="KW-0040">ANK repeat</keyword>
<name>A0A1G7N524_9SPHN</name>
<dbReference type="Pfam" id="PF12796">
    <property type="entry name" value="Ank_2"/>
    <property type="match status" value="1"/>
</dbReference>
<dbReference type="PROSITE" id="PS50297">
    <property type="entry name" value="ANK_REP_REGION"/>
    <property type="match status" value="2"/>
</dbReference>
<dbReference type="Gene3D" id="1.25.40.20">
    <property type="entry name" value="Ankyrin repeat-containing domain"/>
    <property type="match status" value="1"/>
</dbReference>
<gene>
    <name evidence="5" type="ORF">SAMN05216557_10543</name>
</gene>
<dbReference type="InterPro" id="IPR002110">
    <property type="entry name" value="Ankyrin_rpt"/>
</dbReference>
<dbReference type="GO" id="GO:0004842">
    <property type="term" value="F:ubiquitin-protein transferase activity"/>
    <property type="evidence" value="ECO:0007669"/>
    <property type="project" value="TreeGrafter"/>
</dbReference>
<dbReference type="PANTHER" id="PTHR24171:SF8">
    <property type="entry name" value="BRCA1-ASSOCIATED RING DOMAIN PROTEIN 1"/>
    <property type="match status" value="1"/>
</dbReference>
<organism evidence="5 6">
    <name type="scientific">Sphingomonas carotinifaciens</name>
    <dbReference type="NCBI Taxonomy" id="1166323"/>
    <lineage>
        <taxon>Bacteria</taxon>
        <taxon>Pseudomonadati</taxon>
        <taxon>Pseudomonadota</taxon>
        <taxon>Alphaproteobacteria</taxon>
        <taxon>Sphingomonadales</taxon>
        <taxon>Sphingomonadaceae</taxon>
        <taxon>Sphingomonas</taxon>
    </lineage>
</organism>
<dbReference type="AlphaFoldDB" id="A0A1G7N524"/>
<dbReference type="SUPFAM" id="SSF48403">
    <property type="entry name" value="Ankyrin repeat"/>
    <property type="match status" value="1"/>
</dbReference>
<feature type="repeat" description="ANK" evidence="3">
    <location>
        <begin position="69"/>
        <end position="101"/>
    </location>
</feature>
<keyword evidence="6" id="KW-1185">Reference proteome</keyword>
<dbReference type="InterPro" id="IPR036770">
    <property type="entry name" value="Ankyrin_rpt-contain_sf"/>
</dbReference>
<reference evidence="5 6" key="1">
    <citation type="submission" date="2016-10" db="EMBL/GenBank/DDBJ databases">
        <authorList>
            <person name="Varghese N."/>
            <person name="Submissions S."/>
        </authorList>
    </citation>
    <scope>NUCLEOTIDE SEQUENCE [LARGE SCALE GENOMIC DNA]</scope>
    <source>
        <strain evidence="5 6">S7-754</strain>
    </source>
</reference>
<dbReference type="SMART" id="SM00248">
    <property type="entry name" value="ANK"/>
    <property type="match status" value="3"/>
</dbReference>
<feature type="repeat" description="ANK" evidence="3">
    <location>
        <begin position="102"/>
        <end position="134"/>
    </location>
</feature>
<feature type="chain" id="PRO_5009242040" evidence="4">
    <location>
        <begin position="30"/>
        <end position="206"/>
    </location>
</feature>
<evidence type="ECO:0000313" key="6">
    <source>
        <dbReference type="Proteomes" id="UP000323502"/>
    </source>
</evidence>
<dbReference type="EMBL" id="FNBI01000005">
    <property type="protein sequence ID" value="SDF69062.1"/>
    <property type="molecule type" value="Genomic_DNA"/>
</dbReference>
<keyword evidence="1" id="KW-0677">Repeat</keyword>
<dbReference type="PANTHER" id="PTHR24171">
    <property type="entry name" value="ANKYRIN REPEAT DOMAIN-CONTAINING PROTEIN 39-RELATED"/>
    <property type="match status" value="1"/>
</dbReference>
<evidence type="ECO:0000313" key="5">
    <source>
        <dbReference type="EMBL" id="SDF69062.1"/>
    </source>
</evidence>
<accession>A0A1G7N524</accession>
<feature type="signal peptide" evidence="4">
    <location>
        <begin position="1"/>
        <end position="29"/>
    </location>
</feature>
<evidence type="ECO:0000256" key="1">
    <source>
        <dbReference type="ARBA" id="ARBA00022737"/>
    </source>
</evidence>
<sequence length="206" mass="21818">MDSKDLRMSVRSLLAAMLLGVLVAAPAGAQQQSESYKFLQAVKDAKGNEVTEMLGRPGSNIINTRDPSTGEGALHTVIKRGDETYLRFLLQKGADPNLRDGRGNTPLLLVVTTGQTDMIGILAAAKANANIANSAGETPLIRAVQRRDITMVRELLAAGADPDQGDLLAGMSARDYATQDPRNAAIAKVLADTPKKTRKAVSGPKL</sequence>
<evidence type="ECO:0000256" key="4">
    <source>
        <dbReference type="SAM" id="SignalP"/>
    </source>
</evidence>
<dbReference type="PROSITE" id="PS50088">
    <property type="entry name" value="ANK_REPEAT"/>
    <property type="match status" value="3"/>
</dbReference>
<evidence type="ECO:0000256" key="2">
    <source>
        <dbReference type="ARBA" id="ARBA00023043"/>
    </source>
</evidence>
<evidence type="ECO:0000256" key="3">
    <source>
        <dbReference type="PROSITE-ProRule" id="PRU00023"/>
    </source>
</evidence>
<dbReference type="Proteomes" id="UP000323502">
    <property type="component" value="Unassembled WGS sequence"/>
</dbReference>
<proteinExistence type="predicted"/>
<protein>
    <submittedName>
        <fullName evidence="5">Ankyrin repeat-containing protein</fullName>
    </submittedName>
</protein>